<dbReference type="InParanoid" id="A0A1X7TEK9"/>
<dbReference type="GO" id="GO:0005634">
    <property type="term" value="C:nucleus"/>
    <property type="evidence" value="ECO:0007669"/>
    <property type="project" value="InterPro"/>
</dbReference>
<reference evidence="7" key="1">
    <citation type="submission" date="2017-05" db="UniProtKB">
        <authorList>
            <consortium name="EnsemblMetazoa"/>
        </authorList>
    </citation>
    <scope>IDENTIFICATION</scope>
</reference>
<dbReference type="SMART" id="SM00438">
    <property type="entry name" value="ZnF_NFX"/>
    <property type="match status" value="2"/>
</dbReference>
<dbReference type="PANTHER" id="PTHR12360">
    <property type="entry name" value="NUCLEAR TRANSCRIPTION FACTOR, X-BOX BINDING 1 NFX1"/>
    <property type="match status" value="1"/>
</dbReference>
<dbReference type="STRING" id="400682.A0A1X7TEK9"/>
<organism evidence="7">
    <name type="scientific">Amphimedon queenslandica</name>
    <name type="common">Sponge</name>
    <dbReference type="NCBI Taxonomy" id="400682"/>
    <lineage>
        <taxon>Eukaryota</taxon>
        <taxon>Metazoa</taxon>
        <taxon>Porifera</taxon>
        <taxon>Demospongiae</taxon>
        <taxon>Heteroscleromorpha</taxon>
        <taxon>Haplosclerida</taxon>
        <taxon>Niphatidae</taxon>
        <taxon>Amphimedon</taxon>
    </lineage>
</organism>
<keyword evidence="4" id="KW-0863">Zinc-finger</keyword>
<dbReference type="EnsemblMetazoa" id="Aqu2.1.13047_001">
    <property type="protein sequence ID" value="Aqu2.1.13047_001"/>
    <property type="gene ID" value="Aqu2.1.13047"/>
</dbReference>
<dbReference type="InterPro" id="IPR034078">
    <property type="entry name" value="NFX1_fam"/>
</dbReference>
<evidence type="ECO:0000256" key="5">
    <source>
        <dbReference type="ARBA" id="ARBA00022833"/>
    </source>
</evidence>
<evidence type="ECO:0000256" key="4">
    <source>
        <dbReference type="ARBA" id="ARBA00022771"/>
    </source>
</evidence>
<feature type="domain" description="NF-X1-type" evidence="6">
    <location>
        <begin position="72"/>
        <end position="90"/>
    </location>
</feature>
<accession>A0A1X7TEK9</accession>
<dbReference type="AlphaFoldDB" id="A0A1X7TEK9"/>
<dbReference type="OrthoDB" id="536399at2759"/>
<evidence type="ECO:0000313" key="7">
    <source>
        <dbReference type="EnsemblMetazoa" id="Aqu2.1.13047_001"/>
    </source>
</evidence>
<sequence length="194" mass="22082">MDATLPWDQMKLILQRYEEDMKQLIVDPCPSCIVPVPQLGIFLVLRDVLMHAAGEDCSSCDLDCQKPRPLGCTHTCKLPCHPGDCPQCMHSIRLRCHCSTMPITLHCHVWTSADDDQKSKLQACNNQCTKLLSCGHRCSYSCHSGNCSPVDQCSQKVTFRCSCKRLKKDLKCHEREKRPVCNEECSRIKKEKEE</sequence>
<protein>
    <recommendedName>
        <fullName evidence="6">NF-X1-type domain-containing protein</fullName>
    </recommendedName>
</protein>
<evidence type="ECO:0000256" key="2">
    <source>
        <dbReference type="ARBA" id="ARBA00022723"/>
    </source>
</evidence>
<dbReference type="GO" id="GO:0000977">
    <property type="term" value="F:RNA polymerase II transcription regulatory region sequence-specific DNA binding"/>
    <property type="evidence" value="ECO:0007669"/>
    <property type="project" value="TreeGrafter"/>
</dbReference>
<dbReference type="PANTHER" id="PTHR12360:SF1">
    <property type="entry name" value="NF-X1-TYPE ZINC FINGER PROTEIN NFXL1"/>
    <property type="match status" value="1"/>
</dbReference>
<dbReference type="InterPro" id="IPR000967">
    <property type="entry name" value="Znf_NFX1"/>
</dbReference>
<keyword evidence="2" id="KW-0479">Metal-binding</keyword>
<evidence type="ECO:0000256" key="1">
    <source>
        <dbReference type="ARBA" id="ARBA00007269"/>
    </source>
</evidence>
<name>A0A1X7TEK9_AMPQE</name>
<comment type="similarity">
    <text evidence="1">Belongs to the NFX1 family.</text>
</comment>
<evidence type="ECO:0000259" key="6">
    <source>
        <dbReference type="SMART" id="SM00438"/>
    </source>
</evidence>
<evidence type="ECO:0000256" key="3">
    <source>
        <dbReference type="ARBA" id="ARBA00022737"/>
    </source>
</evidence>
<proteinExistence type="inferred from homology"/>
<dbReference type="GO" id="GO:0000981">
    <property type="term" value="F:DNA-binding transcription factor activity, RNA polymerase II-specific"/>
    <property type="evidence" value="ECO:0007669"/>
    <property type="project" value="TreeGrafter"/>
</dbReference>
<keyword evidence="5" id="KW-0862">Zinc</keyword>
<dbReference type="GO" id="GO:0008270">
    <property type="term" value="F:zinc ion binding"/>
    <property type="evidence" value="ECO:0007669"/>
    <property type="project" value="UniProtKB-KW"/>
</dbReference>
<dbReference type="eggNOG" id="KOG1952">
    <property type="taxonomic scope" value="Eukaryota"/>
</dbReference>
<keyword evidence="3" id="KW-0677">Repeat</keyword>
<feature type="domain" description="NF-X1-type" evidence="6">
    <location>
        <begin position="134"/>
        <end position="155"/>
    </location>
</feature>